<dbReference type="EMBL" id="PDOA01000003">
    <property type="protein sequence ID" value="PWC29475.1"/>
    <property type="molecule type" value="Genomic_DNA"/>
</dbReference>
<keyword evidence="2" id="KW-0460">Magnesium</keyword>
<proteinExistence type="inferred from homology"/>
<keyword evidence="2" id="KW-0479">Metal-binding</keyword>
<keyword evidence="2" id="KW-0547">Nucleotide-binding</keyword>
<sequence length="322" mass="32623">MTLPPEFSLIARHFRPLAGPGALELEDDAALLAPPPGRELVLAADAMVAGVHFLPDDPPETIGRKLLRTNLSDLAAMGAAPLGYLMTTGLPRGLPDGWLGAFAAGLAADQREFGLSLLGGDTVSTPGPIHLSLTILGHVAPGAALRRAGARPGDEIWVSGSIGDGTLGLGVLQGEFPADAAGFLAERYRLPRPRLGLGQALAGLARAAMDVSDGLAQDLGHLCRAGGCGAVLRAADVPLSPAARALLRGAPALLPRILTGGDDYELLFAAAPGDAEAIRAQAAACGVAVSRIGHFAPGEAVVTVVDGAGARLDLGQGGWSHF</sequence>
<dbReference type="Proteomes" id="UP000245048">
    <property type="component" value="Unassembled WGS sequence"/>
</dbReference>
<evidence type="ECO:0000256" key="2">
    <source>
        <dbReference type="HAMAP-Rule" id="MF_02128"/>
    </source>
</evidence>
<evidence type="ECO:0000256" key="1">
    <source>
        <dbReference type="ARBA" id="ARBA00022977"/>
    </source>
</evidence>
<gene>
    <name evidence="2 5" type="primary">thiL</name>
    <name evidence="5" type="ORF">CR165_05855</name>
</gene>
<comment type="catalytic activity">
    <reaction evidence="2">
        <text>thiamine phosphate + ATP = thiamine diphosphate + ADP</text>
        <dbReference type="Rhea" id="RHEA:15913"/>
        <dbReference type="ChEBI" id="CHEBI:30616"/>
        <dbReference type="ChEBI" id="CHEBI:37575"/>
        <dbReference type="ChEBI" id="CHEBI:58937"/>
        <dbReference type="ChEBI" id="CHEBI:456216"/>
        <dbReference type="EC" id="2.7.4.16"/>
    </reaction>
</comment>
<dbReference type="InterPro" id="IPR036921">
    <property type="entry name" value="PurM-like_N_sf"/>
</dbReference>
<dbReference type="UniPathway" id="UPA00060">
    <property type="reaction ID" value="UER00142"/>
</dbReference>
<comment type="similarity">
    <text evidence="2">Belongs to the thiamine-monophosphate kinase family.</text>
</comment>
<feature type="binding site" evidence="2">
    <location>
        <position position="319"/>
    </location>
    <ligand>
        <name>substrate</name>
    </ligand>
</feature>
<comment type="miscellaneous">
    <text evidence="2">Reaction mechanism of ThiL seems to utilize a direct, inline transfer of the gamma-phosphate of ATP to TMP rather than a phosphorylated enzyme intermediate.</text>
</comment>
<dbReference type="Gene3D" id="3.90.650.10">
    <property type="entry name" value="PurM-like C-terminal domain"/>
    <property type="match status" value="1"/>
</dbReference>
<dbReference type="InterPro" id="IPR016188">
    <property type="entry name" value="PurM-like_N"/>
</dbReference>
<evidence type="ECO:0000313" key="6">
    <source>
        <dbReference type="Proteomes" id="UP000245048"/>
    </source>
</evidence>
<dbReference type="GO" id="GO:0009228">
    <property type="term" value="P:thiamine biosynthetic process"/>
    <property type="evidence" value="ECO:0007669"/>
    <property type="project" value="UniProtKB-KW"/>
</dbReference>
<comment type="function">
    <text evidence="2">Catalyzes the ATP-dependent phosphorylation of thiamine-monophosphate (TMP) to form thiamine-pyrophosphate (TPP), the active form of vitamin B1.</text>
</comment>
<dbReference type="SUPFAM" id="SSF55326">
    <property type="entry name" value="PurM N-terminal domain-like"/>
    <property type="match status" value="1"/>
</dbReference>
<feature type="binding site" evidence="2">
    <location>
        <position position="212"/>
    </location>
    <ligand>
        <name>ATP</name>
        <dbReference type="ChEBI" id="CHEBI:30616"/>
    </ligand>
</feature>
<keyword evidence="1 2" id="KW-0784">Thiamine biosynthesis</keyword>
<name>A0A2U1V6F1_9PROT</name>
<feature type="binding site" evidence="2">
    <location>
        <position position="121"/>
    </location>
    <ligand>
        <name>Mg(2+)</name>
        <dbReference type="ChEBI" id="CHEBI:18420"/>
        <label>1</label>
    </ligand>
</feature>
<feature type="binding site" evidence="2">
    <location>
        <position position="73"/>
    </location>
    <ligand>
        <name>Mg(2+)</name>
        <dbReference type="ChEBI" id="CHEBI:18420"/>
        <label>2</label>
    </ligand>
</feature>
<dbReference type="Pfam" id="PF00586">
    <property type="entry name" value="AIRS"/>
    <property type="match status" value="1"/>
</dbReference>
<feature type="binding site" evidence="2">
    <location>
        <position position="45"/>
    </location>
    <ligand>
        <name>Mg(2+)</name>
        <dbReference type="ChEBI" id="CHEBI:18420"/>
        <label>1</label>
    </ligand>
</feature>
<feature type="domain" description="PurM-like C-terminal" evidence="4">
    <location>
        <begin position="151"/>
        <end position="302"/>
    </location>
</feature>
<evidence type="ECO:0000259" key="3">
    <source>
        <dbReference type="Pfam" id="PF00586"/>
    </source>
</evidence>
<keyword evidence="2" id="KW-0067">ATP-binding</keyword>
<dbReference type="InterPro" id="IPR036676">
    <property type="entry name" value="PurM-like_C_sf"/>
</dbReference>
<comment type="caution">
    <text evidence="2">Lacks conserved residue(s) required for the propagation of feature annotation.</text>
</comment>
<comment type="pathway">
    <text evidence="2">Cofactor biosynthesis; thiamine diphosphate biosynthesis; thiamine diphosphate from thiamine phosphate: step 1/1.</text>
</comment>
<dbReference type="GO" id="GO:0009229">
    <property type="term" value="P:thiamine diphosphate biosynthetic process"/>
    <property type="evidence" value="ECO:0007669"/>
    <property type="project" value="UniProtKB-UniRule"/>
</dbReference>
<dbReference type="GO" id="GO:0000287">
    <property type="term" value="F:magnesium ion binding"/>
    <property type="evidence" value="ECO:0007669"/>
    <property type="project" value="UniProtKB-UniRule"/>
</dbReference>
<dbReference type="Gene3D" id="3.30.1330.10">
    <property type="entry name" value="PurM-like, N-terminal domain"/>
    <property type="match status" value="1"/>
</dbReference>
<dbReference type="OrthoDB" id="9802811at2"/>
<feature type="binding site" evidence="2">
    <location>
        <position position="262"/>
    </location>
    <ligand>
        <name>substrate</name>
    </ligand>
</feature>
<dbReference type="CDD" id="cd02194">
    <property type="entry name" value="ThiL"/>
    <property type="match status" value="1"/>
</dbReference>
<dbReference type="GO" id="GO:0005524">
    <property type="term" value="F:ATP binding"/>
    <property type="evidence" value="ECO:0007669"/>
    <property type="project" value="UniProtKB-UniRule"/>
</dbReference>
<reference evidence="6" key="1">
    <citation type="submission" date="2017-10" db="EMBL/GenBank/DDBJ databases">
        <authorList>
            <person name="Toshchakov S.V."/>
            <person name="Goeva M.A."/>
        </authorList>
    </citation>
    <scope>NUCLEOTIDE SEQUENCE [LARGE SCALE GENOMIC DNA]</scope>
    <source>
        <strain evidence="6">JR1/69-1-13</strain>
    </source>
</reference>
<dbReference type="AlphaFoldDB" id="A0A2U1V6F1"/>
<feature type="domain" description="PurM-like N-terminal" evidence="3">
    <location>
        <begin position="27"/>
        <end position="139"/>
    </location>
</feature>
<keyword evidence="6" id="KW-1185">Reference proteome</keyword>
<feature type="binding site" evidence="2">
    <location>
        <position position="45"/>
    </location>
    <ligand>
        <name>Mg(2+)</name>
        <dbReference type="ChEBI" id="CHEBI:18420"/>
        <label>2</label>
    </ligand>
</feature>
<comment type="caution">
    <text evidence="5">The sequence shown here is derived from an EMBL/GenBank/DDBJ whole genome shotgun (WGS) entry which is preliminary data.</text>
</comment>
<evidence type="ECO:0000259" key="4">
    <source>
        <dbReference type="Pfam" id="PF02769"/>
    </source>
</evidence>
<dbReference type="HAMAP" id="MF_02128">
    <property type="entry name" value="TMP_kinase"/>
    <property type="match status" value="1"/>
</dbReference>
<feature type="binding site" evidence="2">
    <location>
        <position position="213"/>
    </location>
    <ligand>
        <name>Mg(2+)</name>
        <dbReference type="ChEBI" id="CHEBI:18420"/>
        <label>5</label>
    </ligand>
</feature>
<dbReference type="InterPro" id="IPR010918">
    <property type="entry name" value="PurM-like_C_dom"/>
</dbReference>
<feature type="binding site" evidence="2">
    <location>
        <position position="28"/>
    </location>
    <ligand>
        <name>Mg(2+)</name>
        <dbReference type="ChEBI" id="CHEBI:18420"/>
        <label>4</label>
    </ligand>
</feature>
<dbReference type="InterPro" id="IPR006283">
    <property type="entry name" value="ThiL-like"/>
</dbReference>
<keyword evidence="2 5" id="KW-0418">Kinase</keyword>
<evidence type="ECO:0000313" key="5">
    <source>
        <dbReference type="EMBL" id="PWC29475.1"/>
    </source>
</evidence>
<feature type="binding site" evidence="2">
    <location>
        <position position="147"/>
    </location>
    <ligand>
        <name>ATP</name>
        <dbReference type="ChEBI" id="CHEBI:30616"/>
    </ligand>
</feature>
<feature type="binding site" evidence="2">
    <location>
        <position position="73"/>
    </location>
    <ligand>
        <name>Mg(2+)</name>
        <dbReference type="ChEBI" id="CHEBI:18420"/>
        <label>3</label>
    </ligand>
</feature>
<feature type="binding site" evidence="2">
    <location>
        <position position="73"/>
    </location>
    <ligand>
        <name>Mg(2+)</name>
        <dbReference type="ChEBI" id="CHEBI:18420"/>
        <label>4</label>
    </ligand>
</feature>
<dbReference type="PIRSF" id="PIRSF005303">
    <property type="entry name" value="Thiam_monoph_kin"/>
    <property type="match status" value="1"/>
</dbReference>
<feature type="binding site" evidence="2">
    <location>
        <position position="210"/>
    </location>
    <ligand>
        <name>Mg(2+)</name>
        <dbReference type="ChEBI" id="CHEBI:18420"/>
        <label>3</label>
    </ligand>
</feature>
<accession>A0A2U1V6F1</accession>
<dbReference type="GO" id="GO:0009030">
    <property type="term" value="F:thiamine-phosphate kinase activity"/>
    <property type="evidence" value="ECO:0007669"/>
    <property type="project" value="UniProtKB-UniRule"/>
</dbReference>
<dbReference type="SUPFAM" id="SSF56042">
    <property type="entry name" value="PurM C-terminal domain-like"/>
    <property type="match status" value="1"/>
</dbReference>
<feature type="binding site" evidence="2">
    <location>
        <begin position="120"/>
        <end position="121"/>
    </location>
    <ligand>
        <name>ATP</name>
        <dbReference type="ChEBI" id="CHEBI:30616"/>
    </ligand>
</feature>
<dbReference type="PANTHER" id="PTHR30270:SF0">
    <property type="entry name" value="THIAMINE-MONOPHOSPHATE KINASE"/>
    <property type="match status" value="1"/>
</dbReference>
<protein>
    <recommendedName>
        <fullName evidence="2">Thiamine-monophosphate kinase</fullName>
        <shortName evidence="2">TMP kinase</shortName>
        <shortName evidence="2">Thiamine-phosphate kinase</shortName>
        <ecNumber evidence="2">2.7.4.16</ecNumber>
    </recommendedName>
</protein>
<dbReference type="NCBIfam" id="TIGR01379">
    <property type="entry name" value="thiL"/>
    <property type="match status" value="1"/>
</dbReference>
<feature type="binding site" evidence="2">
    <location>
        <position position="28"/>
    </location>
    <ligand>
        <name>Mg(2+)</name>
        <dbReference type="ChEBI" id="CHEBI:18420"/>
        <label>3</label>
    </ligand>
</feature>
<keyword evidence="2" id="KW-0808">Transferase</keyword>
<dbReference type="PANTHER" id="PTHR30270">
    <property type="entry name" value="THIAMINE-MONOPHOSPHATE KINASE"/>
    <property type="match status" value="1"/>
</dbReference>
<dbReference type="EC" id="2.7.4.16" evidence="2"/>
<feature type="binding site" evidence="2">
    <location>
        <position position="52"/>
    </location>
    <ligand>
        <name>substrate</name>
    </ligand>
</feature>
<dbReference type="Pfam" id="PF02769">
    <property type="entry name" value="AIRS_C"/>
    <property type="match status" value="1"/>
</dbReference>
<dbReference type="RefSeq" id="WP_109516050.1">
    <property type="nucleotide sequence ID" value="NZ_PDOA01000003.1"/>
</dbReference>
<organism evidence="5 6">
    <name type="scientific">Teichococcus aestuarii</name>
    <dbReference type="NCBI Taxonomy" id="568898"/>
    <lineage>
        <taxon>Bacteria</taxon>
        <taxon>Pseudomonadati</taxon>
        <taxon>Pseudomonadota</taxon>
        <taxon>Alphaproteobacteria</taxon>
        <taxon>Acetobacterales</taxon>
        <taxon>Roseomonadaceae</taxon>
        <taxon>Roseomonas</taxon>
    </lineage>
</organism>